<dbReference type="PROSITE" id="PS51464">
    <property type="entry name" value="SIS"/>
    <property type="match status" value="1"/>
</dbReference>
<organism evidence="6 7">
    <name type="scientific">Helcococcus bovis</name>
    <dbReference type="NCBI Taxonomy" id="3153252"/>
    <lineage>
        <taxon>Bacteria</taxon>
        <taxon>Bacillati</taxon>
        <taxon>Bacillota</taxon>
        <taxon>Tissierellia</taxon>
        <taxon>Tissierellales</taxon>
        <taxon>Peptoniphilaceae</taxon>
        <taxon>Helcococcus</taxon>
    </lineage>
</organism>
<dbReference type="PANTHER" id="PTHR30514:SF1">
    <property type="entry name" value="HTH-TYPE TRANSCRIPTIONAL REGULATOR HEXR-RELATED"/>
    <property type="match status" value="1"/>
</dbReference>
<dbReference type="EMBL" id="JBFNFH010000006">
    <property type="protein sequence ID" value="MFM1524810.1"/>
    <property type="molecule type" value="Genomic_DNA"/>
</dbReference>
<dbReference type="InterPro" id="IPR000281">
    <property type="entry name" value="HTH_RpiR"/>
</dbReference>
<dbReference type="InterPro" id="IPR001347">
    <property type="entry name" value="SIS_dom"/>
</dbReference>
<evidence type="ECO:0000256" key="3">
    <source>
        <dbReference type="ARBA" id="ARBA00023163"/>
    </source>
</evidence>
<feature type="domain" description="HTH rpiR-type" evidence="4">
    <location>
        <begin position="3"/>
        <end position="79"/>
    </location>
</feature>
<name>A0ABW9F5U4_9FIRM</name>
<evidence type="ECO:0000313" key="7">
    <source>
        <dbReference type="Proteomes" id="UP001629536"/>
    </source>
</evidence>
<dbReference type="PROSITE" id="PS51071">
    <property type="entry name" value="HTH_RPIR"/>
    <property type="match status" value="1"/>
</dbReference>
<evidence type="ECO:0000256" key="2">
    <source>
        <dbReference type="ARBA" id="ARBA00023125"/>
    </source>
</evidence>
<reference evidence="6 7" key="1">
    <citation type="journal article" date="2024" name="Front. Microbiol.">
        <title>Pangenomic and biochemical analyses of Helcococcus ovis reveal widespread tetracycline resistance and a novel bacterial species, Helcococcus bovis.</title>
        <authorList>
            <person name="Cunha F."/>
            <person name="Zhai Y."/>
            <person name="Casaro S."/>
            <person name="Jones K.L."/>
            <person name="Hernandez M."/>
            <person name="Bisinotto R.S."/>
            <person name="Kariyawasam S."/>
            <person name="Brown M.B."/>
            <person name="Phillips A."/>
            <person name="Jeong K.C."/>
            <person name="Galvao K.N."/>
        </authorList>
    </citation>
    <scope>NUCLEOTIDE SEQUENCE [LARGE SCALE GENOMIC DNA]</scope>
    <source>
        <strain evidence="6 7">KG197</strain>
    </source>
</reference>
<dbReference type="SUPFAM" id="SSF46689">
    <property type="entry name" value="Homeodomain-like"/>
    <property type="match status" value="1"/>
</dbReference>
<dbReference type="InterPro" id="IPR046348">
    <property type="entry name" value="SIS_dom_sf"/>
</dbReference>
<dbReference type="SUPFAM" id="SSF53697">
    <property type="entry name" value="SIS domain"/>
    <property type="match status" value="1"/>
</dbReference>
<proteinExistence type="predicted"/>
<dbReference type="PANTHER" id="PTHR30514">
    <property type="entry name" value="GLUCOKINASE"/>
    <property type="match status" value="1"/>
</dbReference>
<evidence type="ECO:0000313" key="6">
    <source>
        <dbReference type="EMBL" id="MFM1524810.1"/>
    </source>
</evidence>
<dbReference type="Pfam" id="PF01380">
    <property type="entry name" value="SIS"/>
    <property type="match status" value="1"/>
</dbReference>
<accession>A0ABW9F5U4</accession>
<dbReference type="Gene3D" id="3.40.50.10490">
    <property type="entry name" value="Glucose-6-phosphate isomerase like protein, domain 1"/>
    <property type="match status" value="1"/>
</dbReference>
<dbReference type="RefSeq" id="WP_408126507.1">
    <property type="nucleotide sequence ID" value="NZ_JBFNFH010000006.1"/>
</dbReference>
<protein>
    <submittedName>
        <fullName evidence="6">MurR/RpiR family transcriptional regulator</fullName>
    </submittedName>
</protein>
<keyword evidence="3" id="KW-0804">Transcription</keyword>
<keyword evidence="7" id="KW-1185">Reference proteome</keyword>
<comment type="caution">
    <text evidence="6">The sequence shown here is derived from an EMBL/GenBank/DDBJ whole genome shotgun (WGS) entry which is preliminary data.</text>
</comment>
<feature type="domain" description="SIS" evidence="5">
    <location>
        <begin position="125"/>
        <end position="265"/>
    </location>
</feature>
<evidence type="ECO:0000256" key="1">
    <source>
        <dbReference type="ARBA" id="ARBA00023015"/>
    </source>
</evidence>
<dbReference type="Proteomes" id="UP001629536">
    <property type="component" value="Unassembled WGS sequence"/>
</dbReference>
<sequence>MKKVIYRLESYYTSQATDVEKPVIKYILDNIRETTEMDIHTLAKRGYCSPATIVRISKKIGFRGFKELKIALLNDINFNDELVRSNLSNLKNSDEESIVREIFNENIRSLNNTYNLIDYDQISKIVKLIDESKVIRLFGLGASFLVAKDFQQKLERINKLTVLYEDTHLQMINSMNISKNEVAIVISYSGQTHEILDMARNIKLNNGILISITKYSNNKLFSMSDYSLNVPNIEKNLRAAASSSRISQLIIIDVLYNTYLEMYKDEFLKKIIKTNEMLGKDE</sequence>
<dbReference type="InterPro" id="IPR047640">
    <property type="entry name" value="RpiR-like"/>
</dbReference>
<evidence type="ECO:0000259" key="5">
    <source>
        <dbReference type="PROSITE" id="PS51464"/>
    </source>
</evidence>
<evidence type="ECO:0000259" key="4">
    <source>
        <dbReference type="PROSITE" id="PS51071"/>
    </source>
</evidence>
<keyword evidence="2" id="KW-0238">DNA-binding</keyword>
<gene>
    <name evidence="6" type="ORF">ABGF40_03910</name>
</gene>
<dbReference type="InterPro" id="IPR036388">
    <property type="entry name" value="WH-like_DNA-bd_sf"/>
</dbReference>
<dbReference type="InterPro" id="IPR009057">
    <property type="entry name" value="Homeodomain-like_sf"/>
</dbReference>
<dbReference type="InterPro" id="IPR035472">
    <property type="entry name" value="RpiR-like_SIS"/>
</dbReference>
<dbReference type="CDD" id="cd05013">
    <property type="entry name" value="SIS_RpiR"/>
    <property type="match status" value="1"/>
</dbReference>
<dbReference type="Pfam" id="PF01418">
    <property type="entry name" value="HTH_6"/>
    <property type="match status" value="1"/>
</dbReference>
<dbReference type="Gene3D" id="1.10.10.10">
    <property type="entry name" value="Winged helix-like DNA-binding domain superfamily/Winged helix DNA-binding domain"/>
    <property type="match status" value="1"/>
</dbReference>
<keyword evidence="1" id="KW-0805">Transcription regulation</keyword>